<dbReference type="InterPro" id="IPR007518">
    <property type="entry name" value="MINDY"/>
</dbReference>
<gene>
    <name evidence="5" type="primary">FAM63B</name>
</gene>
<dbReference type="EC" id="3.4.19.12" evidence="2"/>
<keyword evidence="2" id="KW-0645">Protease</keyword>
<keyword evidence="2" id="KW-0833">Ubl conjugation pathway</keyword>
<organism evidence="5">
    <name type="scientific">Hydra vulgaris</name>
    <name type="common">Hydra</name>
    <name type="synonym">Hydra attenuata</name>
    <dbReference type="NCBI Taxonomy" id="6087"/>
    <lineage>
        <taxon>Eukaryota</taxon>
        <taxon>Metazoa</taxon>
        <taxon>Cnidaria</taxon>
        <taxon>Hydrozoa</taxon>
        <taxon>Hydroidolina</taxon>
        <taxon>Anthoathecata</taxon>
        <taxon>Aplanulata</taxon>
        <taxon>Hydridae</taxon>
        <taxon>Hydra</taxon>
    </lineage>
</organism>
<dbReference type="GO" id="GO:0036435">
    <property type="term" value="F:K48-linked polyubiquitin modification-dependent protein binding"/>
    <property type="evidence" value="ECO:0007669"/>
    <property type="project" value="UniProtKB-UniRule"/>
</dbReference>
<dbReference type="GO" id="GO:0004843">
    <property type="term" value="F:cysteine-type deubiquitinase activity"/>
    <property type="evidence" value="ECO:0007669"/>
    <property type="project" value="UniProtKB-UniRule"/>
</dbReference>
<evidence type="ECO:0000256" key="3">
    <source>
        <dbReference type="SAM" id="MobiDB-lite"/>
    </source>
</evidence>
<evidence type="ECO:0000313" key="5">
    <source>
        <dbReference type="EMBL" id="CDG68675.1"/>
    </source>
</evidence>
<dbReference type="PANTHER" id="PTHR18063">
    <property type="entry name" value="NF-E2 INDUCIBLE PROTEIN"/>
    <property type="match status" value="1"/>
</dbReference>
<dbReference type="KEGG" id="hmg:100200179"/>
<dbReference type="GO" id="GO:0006508">
    <property type="term" value="P:proteolysis"/>
    <property type="evidence" value="ECO:0007669"/>
    <property type="project" value="UniProtKB-KW"/>
</dbReference>
<dbReference type="PANTHER" id="PTHR18063:SF6">
    <property type="entry name" value="UBIQUITIN CARBOXYL-TERMINAL HYDROLASE"/>
    <property type="match status" value="1"/>
</dbReference>
<keyword evidence="2" id="KW-0378">Hydrolase</keyword>
<evidence type="ECO:0000256" key="1">
    <source>
        <dbReference type="ARBA" id="ARBA00006616"/>
    </source>
</evidence>
<comment type="catalytic activity">
    <reaction evidence="2">
        <text>Thiol-dependent hydrolysis of ester, thioester, amide, peptide and isopeptide bonds formed by the C-terminal Gly of ubiquitin (a 76-residue protein attached to proteins as an intracellular targeting signal).</text>
        <dbReference type="EC" id="3.4.19.12"/>
    </reaction>
</comment>
<dbReference type="AlphaFoldDB" id="T2M9V1"/>
<dbReference type="GO" id="GO:0071944">
    <property type="term" value="C:cell periphery"/>
    <property type="evidence" value="ECO:0007669"/>
    <property type="project" value="TreeGrafter"/>
</dbReference>
<keyword evidence="2" id="KW-0788">Thiol protease</keyword>
<protein>
    <recommendedName>
        <fullName evidence="2">Ubiquitin carboxyl-terminal hydrolase</fullName>
        <ecNumber evidence="2">3.4.19.12</ecNumber>
    </recommendedName>
</protein>
<name>T2M9V1_HYDVU</name>
<dbReference type="OMA" id="GTQDSYY"/>
<dbReference type="GO" id="GO:0005829">
    <property type="term" value="C:cytosol"/>
    <property type="evidence" value="ECO:0007669"/>
    <property type="project" value="TreeGrafter"/>
</dbReference>
<comment type="similarity">
    <text evidence="1 2">Belongs to the MINDY deubiquitinase family. FAM63 subfamily.</text>
</comment>
<dbReference type="GO" id="GO:1990380">
    <property type="term" value="F:K48-linked deubiquitinase activity"/>
    <property type="evidence" value="ECO:0007669"/>
    <property type="project" value="UniProtKB-UniRule"/>
</dbReference>
<comment type="function">
    <text evidence="2">Hydrolase that can specifically remove 'Lys-48'-linked conjugated ubiquitin from proteins. Has exodeubiquitinase activity and has a preference for long polyubiquitin chains. May play a regulatory role at the level of protein turnover.</text>
</comment>
<feature type="domain" description="MINDY deubiquitinase" evidence="4">
    <location>
        <begin position="144"/>
        <end position="394"/>
    </location>
</feature>
<dbReference type="GO" id="GO:0071108">
    <property type="term" value="P:protein K48-linked deubiquitination"/>
    <property type="evidence" value="ECO:0007669"/>
    <property type="project" value="TreeGrafter"/>
</dbReference>
<feature type="compositionally biased region" description="Polar residues" evidence="3">
    <location>
        <begin position="471"/>
        <end position="501"/>
    </location>
</feature>
<dbReference type="OrthoDB" id="10261212at2759"/>
<evidence type="ECO:0000259" key="4">
    <source>
        <dbReference type="Pfam" id="PF04424"/>
    </source>
</evidence>
<evidence type="ECO:0000256" key="2">
    <source>
        <dbReference type="RuleBase" id="RU367139"/>
    </source>
</evidence>
<dbReference type="EMBL" id="HAAD01002443">
    <property type="protein sequence ID" value="CDG68675.1"/>
    <property type="molecule type" value="mRNA"/>
</dbReference>
<accession>T2M9V1</accession>
<dbReference type="Pfam" id="PF04424">
    <property type="entry name" value="MINDY_DUB"/>
    <property type="match status" value="1"/>
</dbReference>
<proteinExistence type="evidence at transcript level"/>
<dbReference type="InterPro" id="IPR033979">
    <property type="entry name" value="MINDY_domain"/>
</dbReference>
<sequence length="507" mass="57984">MSLCECINTEENQNILKSSKVVVMETCKSESDEDLIDCHSKERNNVLCNKHEIKCTNSEEDNKEETIPNDNINKIEETKDCHLKSSDEILEKIFIVNDNVNEVSIDKSVDENFEYCSEPKPSCNKEERNLFIENNPTIVKQNDTYHLKWFEWKGEQTPVVTQNENGPCPLIAIGNVLVLARKITIPKMQQFITAKQLIEHIGDCILAEFPKFNESEEVQLNHAQNLEDAIDILHKLQNGIDVNVKFGGVTDFEFTRECIVFDLLRIGLYHGWLVEPQDEVTLKAVNGFSYNQLIDKIISKSDDSESLAESIAIEDFLSRTASQLTYHGLCELNLTIKEEELCVLFRNNHFSTLYKHKGELFILVTDQGFLTEPAVIWETFSNIEGDGQFVNSEFKSVVFESDKQTSKSMSPTLSKRQSLCQEDRDYLIALQMQHDEQGLYSRSPSNDYSDSDRALAASLQTQENELASYPQQHSYQNPQENLSQSQNRTEASRNNDTQQGKNKCCIL</sequence>
<dbReference type="GO" id="GO:0140934">
    <property type="term" value="F:histone deubiquitinase activity"/>
    <property type="evidence" value="ECO:0007669"/>
    <property type="project" value="UniProtKB-UniRule"/>
</dbReference>
<dbReference type="GO" id="GO:0016807">
    <property type="term" value="F:cysteine-type carboxypeptidase activity"/>
    <property type="evidence" value="ECO:0007669"/>
    <property type="project" value="TreeGrafter"/>
</dbReference>
<reference evidence="5" key="1">
    <citation type="journal article" date="2013" name="Genome Biol. Evol.">
        <title>Punctuated emergences of genetic and phenotypic innovations in eumetazoan, bilaterian, euteleostome, and hominidae ancestors.</title>
        <authorList>
            <person name="Wenger Y."/>
            <person name="Galliot B."/>
        </authorList>
    </citation>
    <scope>NUCLEOTIDE SEQUENCE</scope>
    <source>
        <tissue evidence="5">Whole animals</tissue>
    </source>
</reference>
<feature type="region of interest" description="Disordered" evidence="3">
    <location>
        <begin position="471"/>
        <end position="502"/>
    </location>
</feature>